<protein>
    <submittedName>
        <fullName evidence="1">Uncharacterized protein</fullName>
    </submittedName>
</protein>
<keyword evidence="2" id="KW-1185">Reference proteome</keyword>
<reference evidence="1" key="1">
    <citation type="journal article" date="2017" name="Nature">
        <title>The sunflower genome provides insights into oil metabolism, flowering and Asterid evolution.</title>
        <authorList>
            <person name="Badouin H."/>
            <person name="Gouzy J."/>
            <person name="Grassa C.J."/>
            <person name="Murat F."/>
            <person name="Staton S.E."/>
            <person name="Cottret L."/>
            <person name="Lelandais-Briere C."/>
            <person name="Owens G.L."/>
            <person name="Carrere S."/>
            <person name="Mayjonade B."/>
            <person name="Legrand L."/>
            <person name="Gill N."/>
            <person name="Kane N.C."/>
            <person name="Bowers J.E."/>
            <person name="Hubner S."/>
            <person name="Bellec A."/>
            <person name="Berard A."/>
            <person name="Berges H."/>
            <person name="Blanchet N."/>
            <person name="Boniface M.C."/>
            <person name="Brunel D."/>
            <person name="Catrice O."/>
            <person name="Chaidir N."/>
            <person name="Claudel C."/>
            <person name="Donnadieu C."/>
            <person name="Faraut T."/>
            <person name="Fievet G."/>
            <person name="Helmstetter N."/>
            <person name="King M."/>
            <person name="Knapp S.J."/>
            <person name="Lai Z."/>
            <person name="Le Paslier M.C."/>
            <person name="Lippi Y."/>
            <person name="Lorenzon L."/>
            <person name="Mandel J.R."/>
            <person name="Marage G."/>
            <person name="Marchand G."/>
            <person name="Marquand E."/>
            <person name="Bret-Mestries E."/>
            <person name="Morien E."/>
            <person name="Nambeesan S."/>
            <person name="Nguyen T."/>
            <person name="Pegot-Espagnet P."/>
            <person name="Pouilly N."/>
            <person name="Raftis F."/>
            <person name="Sallet E."/>
            <person name="Schiex T."/>
            <person name="Thomas J."/>
            <person name="Vandecasteele C."/>
            <person name="Vares D."/>
            <person name="Vear F."/>
            <person name="Vautrin S."/>
            <person name="Crespi M."/>
            <person name="Mangin B."/>
            <person name="Burke J.M."/>
            <person name="Salse J."/>
            <person name="Munos S."/>
            <person name="Vincourt P."/>
            <person name="Rieseberg L.H."/>
            <person name="Langlade N.B."/>
        </authorList>
    </citation>
    <scope>NUCLEOTIDE SEQUENCE</scope>
    <source>
        <tissue evidence="1">Leaves</tissue>
    </source>
</reference>
<proteinExistence type="predicted"/>
<evidence type="ECO:0000313" key="2">
    <source>
        <dbReference type="Proteomes" id="UP000215914"/>
    </source>
</evidence>
<dbReference type="Gramene" id="mRNA:HanXRQr2_Chr16g0755771">
    <property type="protein sequence ID" value="CDS:HanXRQr2_Chr16g0755771.1"/>
    <property type="gene ID" value="HanXRQr2_Chr16g0755771"/>
</dbReference>
<dbReference type="Proteomes" id="UP000215914">
    <property type="component" value="Unassembled WGS sequence"/>
</dbReference>
<gene>
    <name evidence="1" type="ORF">HanXRQr2_Chr16g0755771</name>
</gene>
<organism evidence="1 2">
    <name type="scientific">Helianthus annuus</name>
    <name type="common">Common sunflower</name>
    <dbReference type="NCBI Taxonomy" id="4232"/>
    <lineage>
        <taxon>Eukaryota</taxon>
        <taxon>Viridiplantae</taxon>
        <taxon>Streptophyta</taxon>
        <taxon>Embryophyta</taxon>
        <taxon>Tracheophyta</taxon>
        <taxon>Spermatophyta</taxon>
        <taxon>Magnoliopsida</taxon>
        <taxon>eudicotyledons</taxon>
        <taxon>Gunneridae</taxon>
        <taxon>Pentapetalae</taxon>
        <taxon>asterids</taxon>
        <taxon>campanulids</taxon>
        <taxon>Asterales</taxon>
        <taxon>Asteraceae</taxon>
        <taxon>Asteroideae</taxon>
        <taxon>Heliantheae alliance</taxon>
        <taxon>Heliantheae</taxon>
        <taxon>Helianthus</taxon>
    </lineage>
</organism>
<dbReference type="EMBL" id="MNCJ02000331">
    <property type="protein sequence ID" value="KAF5760635.1"/>
    <property type="molecule type" value="Genomic_DNA"/>
</dbReference>
<accession>A0A9K3DS41</accession>
<evidence type="ECO:0000313" key="1">
    <source>
        <dbReference type="EMBL" id="KAF5760635.1"/>
    </source>
</evidence>
<comment type="caution">
    <text evidence="1">The sequence shown here is derived from an EMBL/GenBank/DDBJ whole genome shotgun (WGS) entry which is preliminary data.</text>
</comment>
<reference evidence="1" key="2">
    <citation type="submission" date="2020-06" db="EMBL/GenBank/DDBJ databases">
        <title>Helianthus annuus Genome sequencing and assembly Release 2.</title>
        <authorList>
            <person name="Gouzy J."/>
            <person name="Langlade N."/>
            <person name="Munos S."/>
        </authorList>
    </citation>
    <scope>NUCLEOTIDE SEQUENCE</scope>
    <source>
        <tissue evidence="1">Leaves</tissue>
    </source>
</reference>
<name>A0A9K3DS41_HELAN</name>
<dbReference type="AlphaFoldDB" id="A0A9K3DS41"/>
<sequence>MNWRVSESDVMGWPERWNSGGREVKMERIWSSLWRIVFHLEEKGLIWWEREIREWI</sequence>